<dbReference type="AlphaFoldDB" id="A0A396RX71"/>
<proteinExistence type="predicted"/>
<evidence type="ECO:0000313" key="2">
    <source>
        <dbReference type="Proteomes" id="UP000266693"/>
    </source>
</evidence>
<protein>
    <submittedName>
        <fullName evidence="1">Uncharacterized protein</fullName>
    </submittedName>
</protein>
<organism evidence="1 2">
    <name type="scientific">Sphingomonas gilva</name>
    <dbReference type="NCBI Taxonomy" id="2305907"/>
    <lineage>
        <taxon>Bacteria</taxon>
        <taxon>Pseudomonadati</taxon>
        <taxon>Pseudomonadota</taxon>
        <taxon>Alphaproteobacteria</taxon>
        <taxon>Sphingomonadales</taxon>
        <taxon>Sphingomonadaceae</taxon>
        <taxon>Sphingomonas</taxon>
    </lineage>
</organism>
<name>A0A396RX71_9SPHN</name>
<accession>A0A396RX71</accession>
<dbReference type="RefSeq" id="WP_118863500.1">
    <property type="nucleotide sequence ID" value="NZ_QWLV01000002.1"/>
</dbReference>
<keyword evidence="2" id="KW-1185">Reference proteome</keyword>
<evidence type="ECO:0000313" key="1">
    <source>
        <dbReference type="EMBL" id="RHW18311.1"/>
    </source>
</evidence>
<sequence>MYVRFIAPVPTARRNVDRGLFGPAYRLLWDDATPESLRRAIGHELDWFEAELPVPRGRSFCVKSRKRWLAHGICWFRDDARIMIARAYGLAALIDACGVPITKRATRRPGQILYRDAWQIVAKPEEATPTLWC</sequence>
<dbReference type="EMBL" id="QWLV01000002">
    <property type="protein sequence ID" value="RHW18311.1"/>
    <property type="molecule type" value="Genomic_DNA"/>
</dbReference>
<reference evidence="1 2" key="1">
    <citation type="submission" date="2018-08" db="EMBL/GenBank/DDBJ databases">
        <title>The multiple taxonomic identification of Sphingomonas gilva.</title>
        <authorList>
            <person name="Zhu D."/>
            <person name="Zheng S."/>
        </authorList>
    </citation>
    <scope>NUCLEOTIDE SEQUENCE [LARGE SCALE GENOMIC DNA]</scope>
    <source>
        <strain evidence="1 2">ZDH117</strain>
    </source>
</reference>
<gene>
    <name evidence="1" type="ORF">D1610_07535</name>
</gene>
<dbReference type="Proteomes" id="UP000266693">
    <property type="component" value="Unassembled WGS sequence"/>
</dbReference>
<dbReference type="OrthoDB" id="8911044at2"/>
<comment type="caution">
    <text evidence="1">The sequence shown here is derived from an EMBL/GenBank/DDBJ whole genome shotgun (WGS) entry which is preliminary data.</text>
</comment>